<accession>A0A8J5Y2E7</accession>
<protein>
    <recommendedName>
        <fullName evidence="5">Malate dehydrogenase</fullName>
    </recommendedName>
</protein>
<dbReference type="PANTHER" id="PTHR11091">
    <property type="entry name" value="OXIDOREDUCTASE-RELATED"/>
    <property type="match status" value="1"/>
</dbReference>
<evidence type="ECO:0008006" key="5">
    <source>
        <dbReference type="Google" id="ProtNLM"/>
    </source>
</evidence>
<dbReference type="AlphaFoldDB" id="A0A8J5Y2E7"/>
<name>A0A8J5Y2E7_DIALT</name>
<dbReference type="InterPro" id="IPR043143">
    <property type="entry name" value="Mal/L-sulf/L-lact_DH-like_NADP"/>
</dbReference>
<comment type="caution">
    <text evidence="3">The sequence shown here is derived from an EMBL/GenBank/DDBJ whole genome shotgun (WGS) entry which is preliminary data.</text>
</comment>
<dbReference type="InterPro" id="IPR043144">
    <property type="entry name" value="Mal/L-sulf/L-lact_DH-like_ah"/>
</dbReference>
<dbReference type="Pfam" id="PF02615">
    <property type="entry name" value="Ldh_2"/>
    <property type="match status" value="1"/>
</dbReference>
<keyword evidence="4" id="KW-1185">Reference proteome</keyword>
<dbReference type="GO" id="GO:0016491">
    <property type="term" value="F:oxidoreductase activity"/>
    <property type="evidence" value="ECO:0007669"/>
    <property type="project" value="UniProtKB-KW"/>
</dbReference>
<dbReference type="EMBL" id="JAGTXO010000001">
    <property type="protein sequence ID" value="KAG8470155.1"/>
    <property type="molecule type" value="Genomic_DNA"/>
</dbReference>
<sequence length="355" mass="35554">MATRVIGRVLATVDVPIEMARSTTAAALRQTGWGDKEAAMQADIMVSAELCGNNQGLVKMFQPKLMAPAPGAAPPAVERDALASAVINANQSPGMLAALMAADLACDKVLGAAGRGGGSAAELPAIAIVGAYNSSTSSGQLAYYAEHMAKRGVVGICLANSPEFVAAAGGAKPVFGTNPMAVGIPTGAGAPPFVFDMATSAIALFGVLTAKAKGEPLPPGVAYGKDGKWTTNAAEALDGGAIATFGGHKGAGLALVIELLAGALSNAAVLGQCESKKAAKSWGHTVIAIRHEALVDGFGGKAASVLAAVKASGPSIRLPGESSARIAAQRRAAGTMPIPKTIWDVIEETARHGLK</sequence>
<dbReference type="InterPro" id="IPR036111">
    <property type="entry name" value="Mal/L-sulfo/L-lacto_DH-like_sf"/>
</dbReference>
<evidence type="ECO:0000256" key="1">
    <source>
        <dbReference type="ARBA" id="ARBA00006056"/>
    </source>
</evidence>
<dbReference type="Gene3D" id="3.30.1370.60">
    <property type="entry name" value="Hypothetical oxidoreductase yiak, domain 2"/>
    <property type="match status" value="1"/>
</dbReference>
<reference evidence="3" key="1">
    <citation type="submission" date="2021-05" db="EMBL/GenBank/DDBJ databases">
        <title>The genome of the haptophyte Pavlova lutheri (Diacronema luteri, Pavlovales) - a model for lipid biosynthesis in eukaryotic algae.</title>
        <authorList>
            <person name="Hulatt C.J."/>
            <person name="Posewitz M.C."/>
        </authorList>
    </citation>
    <scope>NUCLEOTIDE SEQUENCE</scope>
    <source>
        <strain evidence="3">NIVA-4/92</strain>
    </source>
</reference>
<organism evidence="3 4">
    <name type="scientific">Diacronema lutheri</name>
    <name type="common">Unicellular marine alga</name>
    <name type="synonym">Monochrysis lutheri</name>
    <dbReference type="NCBI Taxonomy" id="2081491"/>
    <lineage>
        <taxon>Eukaryota</taxon>
        <taxon>Haptista</taxon>
        <taxon>Haptophyta</taxon>
        <taxon>Pavlovophyceae</taxon>
        <taxon>Pavlovales</taxon>
        <taxon>Pavlovaceae</taxon>
        <taxon>Diacronema</taxon>
    </lineage>
</organism>
<evidence type="ECO:0000313" key="4">
    <source>
        <dbReference type="Proteomes" id="UP000751190"/>
    </source>
</evidence>
<keyword evidence="2" id="KW-0560">Oxidoreductase</keyword>
<dbReference type="OMA" id="VLAHNCA"/>
<dbReference type="Gene3D" id="1.10.1530.10">
    <property type="match status" value="1"/>
</dbReference>
<dbReference type="Proteomes" id="UP000751190">
    <property type="component" value="Unassembled WGS sequence"/>
</dbReference>
<gene>
    <name evidence="3" type="ORF">KFE25_008576</name>
</gene>
<dbReference type="SUPFAM" id="SSF89733">
    <property type="entry name" value="L-sulfolactate dehydrogenase-like"/>
    <property type="match status" value="1"/>
</dbReference>
<dbReference type="PANTHER" id="PTHR11091:SF0">
    <property type="entry name" value="MALATE DEHYDROGENASE"/>
    <property type="match status" value="1"/>
</dbReference>
<proteinExistence type="inferred from homology"/>
<dbReference type="OrthoDB" id="3512640at2759"/>
<evidence type="ECO:0000256" key="2">
    <source>
        <dbReference type="ARBA" id="ARBA00023002"/>
    </source>
</evidence>
<dbReference type="InterPro" id="IPR003767">
    <property type="entry name" value="Malate/L-lactate_DH-like"/>
</dbReference>
<evidence type="ECO:0000313" key="3">
    <source>
        <dbReference type="EMBL" id="KAG8470155.1"/>
    </source>
</evidence>
<comment type="similarity">
    <text evidence="1">Belongs to the LDH2/MDH2 oxidoreductase family.</text>
</comment>